<feature type="active site" description="Proton acceptor" evidence="10">
    <location>
        <position position="377"/>
    </location>
</feature>
<evidence type="ECO:0000256" key="7">
    <source>
        <dbReference type="ARBA" id="ARBA00022839"/>
    </source>
</evidence>
<dbReference type="InterPro" id="IPR011108">
    <property type="entry name" value="RMMBL"/>
</dbReference>
<keyword evidence="2 9" id="KW-0540">Nuclease</keyword>
<dbReference type="EC" id="3.1.-.-" evidence="9"/>
<feature type="binding site" evidence="11">
    <location>
        <begin position="241"/>
        <end position="243"/>
    </location>
    <ligand>
        <name>substrate</name>
    </ligand>
</feature>
<comment type="cofactor">
    <cofactor evidence="12">
        <name>Ca(2+)</name>
        <dbReference type="ChEBI" id="CHEBI:29108"/>
    </cofactor>
    <text evidence="12">Binds 1 Ca(2+) cation per subunit. Seen in 1 crystal structure, it is not clear if it is physiologically important.</text>
</comment>
<reference evidence="14 15" key="1">
    <citation type="submission" date="2016-10" db="EMBL/GenBank/DDBJ databases">
        <authorList>
            <person name="de Groot N.N."/>
        </authorList>
    </citation>
    <scope>NUCLEOTIDE SEQUENCE [LARGE SCALE GENOMIC DNA]</scope>
    <source>
        <strain evidence="14 15">DSM 21800</strain>
    </source>
</reference>
<dbReference type="InterPro" id="IPR041636">
    <property type="entry name" value="RNase_J_C"/>
</dbReference>
<feature type="binding site" evidence="12">
    <location>
        <position position="452"/>
    </location>
    <ligand>
        <name>Ca(2+)</name>
        <dbReference type="ChEBI" id="CHEBI:29108"/>
    </ligand>
</feature>
<evidence type="ECO:0000256" key="8">
    <source>
        <dbReference type="ARBA" id="ARBA00022884"/>
    </source>
</evidence>
<dbReference type="Gene3D" id="3.10.20.580">
    <property type="match status" value="1"/>
</dbReference>
<dbReference type="InterPro" id="IPR055132">
    <property type="entry name" value="RNase_J_b_CASP"/>
</dbReference>
<sequence length="561" mass="61400">MAASRLQTPPRLAKSTLRVIPLGGLGDIGRNMAALEINGQLLLIDCGVLFPEDDHPGVDLILPGFDIIEDRLDDVQGLVLTHGHEDHVGAVPYLLRRRPDIPLIGSRLTLALVAEKIKEHRLSGTQPRPVAEGDRVTLGEFDLEFVAVNHSIPDGLAVFVRTKAGNVLHTGDFKMDQLPLDGRLTDLRALARLGEEGVDLFMVDSTNAEVPGFTTPEKDILPALQRVFATSNQRLIVTSFASHVHRVQQVLDTAVSFGRKVAYVGRSMVRNMGIARDLGYLKVPENTLIDLRELEKYRPDQVVLISTGSQGEPLSALARIANREHPTIRLEPGDTVLLASSLVPGNETAVYRVINGLTKLGARVVHRGNAMVHVSGHASAGELLYVYNLIKPRNVMPVHGEARHLIANADLAVATGVPRERTIIAEDGTVVDLRDHKAKAVGQIECDYIFVDGSTVGDISESSLTDRRILGEEGFISVVAVVNLQTKRVISGPDIHDRGFLEDPSVYETVRGRLTQALTDALEDGVDDTHRLQQVIRRQIGKWVSDTYRRRPMIIPVVVAV</sequence>
<dbReference type="SMART" id="SM00849">
    <property type="entry name" value="Lactamase_B"/>
    <property type="match status" value="1"/>
</dbReference>
<evidence type="ECO:0000256" key="2">
    <source>
        <dbReference type="ARBA" id="ARBA00022722"/>
    </source>
</evidence>
<keyword evidence="1 9" id="KW-0963">Cytoplasm</keyword>
<evidence type="ECO:0000256" key="1">
    <source>
        <dbReference type="ARBA" id="ARBA00022490"/>
    </source>
</evidence>
<organism evidence="14 15">
    <name type="scientific">Microlunatus soli</name>
    <dbReference type="NCBI Taxonomy" id="630515"/>
    <lineage>
        <taxon>Bacteria</taxon>
        <taxon>Bacillati</taxon>
        <taxon>Actinomycetota</taxon>
        <taxon>Actinomycetes</taxon>
        <taxon>Propionibacteriales</taxon>
        <taxon>Propionibacteriaceae</taxon>
        <taxon>Microlunatus</taxon>
    </lineage>
</organism>
<dbReference type="InterPro" id="IPR030854">
    <property type="entry name" value="RNase_J_bac"/>
</dbReference>
<dbReference type="EMBL" id="LT629772">
    <property type="protein sequence ID" value="SDS00829.1"/>
    <property type="molecule type" value="Genomic_DNA"/>
</dbReference>
<dbReference type="Gene3D" id="3.40.50.10710">
    <property type="entry name" value="Metallo-hydrolase/oxidoreductase"/>
    <property type="match status" value="1"/>
</dbReference>
<proteinExistence type="inferred from homology"/>
<keyword evidence="15" id="KW-1185">Reference proteome</keyword>
<keyword evidence="8 9" id="KW-0694">RNA-binding</keyword>
<dbReference type="GO" id="GO:0008270">
    <property type="term" value="F:zinc ion binding"/>
    <property type="evidence" value="ECO:0007669"/>
    <property type="project" value="InterPro"/>
</dbReference>
<gene>
    <name evidence="9" type="primary">rnj</name>
    <name evidence="14" type="ORF">SAMN04489812_0595</name>
</gene>
<keyword evidence="9" id="KW-0698">rRNA processing</keyword>
<comment type="subunit">
    <text evidence="9">Homodimer, may be a subunit of the RNA degradosome.</text>
</comment>
<dbReference type="Gene3D" id="3.60.15.10">
    <property type="entry name" value="Ribonuclease Z/Hydroxyacylglutathione hydrolase-like"/>
    <property type="match status" value="1"/>
</dbReference>
<dbReference type="InterPro" id="IPR036866">
    <property type="entry name" value="RibonucZ/Hydroxyglut_hydro"/>
</dbReference>
<evidence type="ECO:0000256" key="9">
    <source>
        <dbReference type="HAMAP-Rule" id="MF_01491"/>
    </source>
</evidence>
<feature type="binding site" evidence="12">
    <location>
        <position position="172"/>
    </location>
    <ligand>
        <name>Zn(2+)</name>
        <dbReference type="ChEBI" id="CHEBI:29105"/>
        <label>1</label>
        <note>catalytic</note>
    </ligand>
</feature>
<dbReference type="GO" id="GO:0006364">
    <property type="term" value="P:rRNA processing"/>
    <property type="evidence" value="ECO:0007669"/>
    <property type="project" value="UniProtKB-UniRule"/>
</dbReference>
<evidence type="ECO:0000256" key="12">
    <source>
        <dbReference type="PIRSR" id="PIRSR004803-3"/>
    </source>
</evidence>
<accession>A0A1H1NR72</accession>
<keyword evidence="4 9" id="KW-0255">Endonuclease</keyword>
<dbReference type="InterPro" id="IPR042173">
    <property type="entry name" value="RNase_J_2"/>
</dbReference>
<comment type="similarity">
    <text evidence="9">Belongs to the metallo-beta-lactamase superfamily. RNA-metabolizing metallo-beta-lactamase-like family. Bacterial RNase J subfamily.</text>
</comment>
<dbReference type="PIRSF" id="PIRSF004803">
    <property type="entry name" value="RnjA"/>
    <property type="match status" value="1"/>
</dbReference>
<feature type="binding site" evidence="12">
    <location>
        <position position="87"/>
    </location>
    <ligand>
        <name>Zn(2+)</name>
        <dbReference type="ChEBI" id="CHEBI:29105"/>
        <label>1</label>
        <note>catalytic</note>
    </ligand>
</feature>
<feature type="binding site" evidence="12">
    <location>
        <position position="59"/>
    </location>
    <ligand>
        <name>Ca(2+)</name>
        <dbReference type="ChEBI" id="CHEBI:29108"/>
    </ligand>
</feature>
<evidence type="ECO:0000256" key="3">
    <source>
        <dbReference type="ARBA" id="ARBA00022723"/>
    </source>
</evidence>
<dbReference type="HAMAP" id="MF_01491">
    <property type="entry name" value="RNase_J_bact"/>
    <property type="match status" value="1"/>
</dbReference>
<dbReference type="GO" id="GO:0003723">
    <property type="term" value="F:RNA binding"/>
    <property type="evidence" value="ECO:0007669"/>
    <property type="project" value="UniProtKB-UniRule"/>
</dbReference>
<dbReference type="GO" id="GO:0004521">
    <property type="term" value="F:RNA endonuclease activity"/>
    <property type="evidence" value="ECO:0007669"/>
    <property type="project" value="UniProtKB-UniRule"/>
</dbReference>
<evidence type="ECO:0000256" key="6">
    <source>
        <dbReference type="ARBA" id="ARBA00022833"/>
    </source>
</evidence>
<evidence type="ECO:0000313" key="14">
    <source>
        <dbReference type="EMBL" id="SDS00829.1"/>
    </source>
</evidence>
<feature type="binding site" evidence="12">
    <location>
        <position position="84"/>
    </location>
    <ligand>
        <name>Zn(2+)</name>
        <dbReference type="ChEBI" id="CHEBI:29105"/>
        <label>1</label>
        <note>catalytic</note>
    </ligand>
</feature>
<dbReference type="GO" id="GO:0005737">
    <property type="term" value="C:cytoplasm"/>
    <property type="evidence" value="ECO:0007669"/>
    <property type="project" value="UniProtKB-SubCell"/>
</dbReference>
<comment type="subcellular location">
    <subcellularLocation>
        <location evidence="9">Cytoplasm</location>
    </subcellularLocation>
</comment>
<protein>
    <recommendedName>
        <fullName evidence="9">Ribonuclease J</fullName>
        <shortName evidence="9">RNase J</shortName>
        <ecNumber evidence="9">3.1.-.-</ecNumber>
    </recommendedName>
</protein>
<dbReference type="CDD" id="cd07714">
    <property type="entry name" value="RNaseJ_MBL-fold"/>
    <property type="match status" value="1"/>
</dbReference>
<feature type="binding site" evidence="12">
    <location>
        <position position="57"/>
    </location>
    <ligand>
        <name>Ca(2+)</name>
        <dbReference type="ChEBI" id="CHEBI:29108"/>
    </ligand>
</feature>
<feature type="active site" description="Proton donor" evidence="10">
    <location>
        <position position="204"/>
    </location>
</feature>
<name>A0A1H1NR72_9ACTN</name>
<dbReference type="STRING" id="630515.SAMN04489812_0595"/>
<dbReference type="Pfam" id="PF00753">
    <property type="entry name" value="Lactamase_B"/>
    <property type="match status" value="1"/>
</dbReference>
<dbReference type="PANTHER" id="PTHR43694">
    <property type="entry name" value="RIBONUCLEASE J"/>
    <property type="match status" value="1"/>
</dbReference>
<dbReference type="RefSeq" id="WP_197679961.1">
    <property type="nucleotide sequence ID" value="NZ_LT629772.1"/>
</dbReference>
<feature type="binding site" evidence="12">
    <location>
        <position position="399"/>
    </location>
    <ligand>
        <name>Zn(2+)</name>
        <dbReference type="ChEBI" id="CHEBI:29105"/>
        <label>1</label>
        <note>catalytic</note>
    </ligand>
</feature>
<evidence type="ECO:0000259" key="13">
    <source>
        <dbReference type="SMART" id="SM00849"/>
    </source>
</evidence>
<feature type="domain" description="Metallo-beta-lactamase" evidence="13">
    <location>
        <begin position="29"/>
        <end position="224"/>
    </location>
</feature>
<evidence type="ECO:0000256" key="11">
    <source>
        <dbReference type="PIRSR" id="PIRSR004803-2"/>
    </source>
</evidence>
<evidence type="ECO:0000256" key="5">
    <source>
        <dbReference type="ARBA" id="ARBA00022801"/>
    </source>
</evidence>
<feature type="binding site" evidence="12">
    <location>
        <position position="150"/>
    </location>
    <ligand>
        <name>Zn(2+)</name>
        <dbReference type="ChEBI" id="CHEBI:29105"/>
        <label>1</label>
        <note>catalytic</note>
    </ligand>
</feature>
<keyword evidence="7 9" id="KW-0269">Exonuclease</keyword>
<keyword evidence="5 9" id="KW-0378">Hydrolase</keyword>
<dbReference type="InterPro" id="IPR001279">
    <property type="entry name" value="Metallo-B-lactamas"/>
</dbReference>
<dbReference type="AlphaFoldDB" id="A0A1H1NR72"/>
<dbReference type="NCBIfam" id="TIGR00649">
    <property type="entry name" value="MG423"/>
    <property type="match status" value="1"/>
</dbReference>
<dbReference type="Pfam" id="PF17770">
    <property type="entry name" value="RNase_J_C"/>
    <property type="match status" value="1"/>
</dbReference>
<dbReference type="Pfam" id="PF07521">
    <property type="entry name" value="RMMBL"/>
    <property type="match status" value="1"/>
</dbReference>
<keyword evidence="3 12" id="KW-0479">Metal-binding</keyword>
<dbReference type="PANTHER" id="PTHR43694:SF1">
    <property type="entry name" value="RIBONUCLEASE J"/>
    <property type="match status" value="1"/>
</dbReference>
<keyword evidence="12" id="KW-0106">Calcium</keyword>
<dbReference type="SUPFAM" id="SSF56281">
    <property type="entry name" value="Metallo-hydrolase/oxidoreductase"/>
    <property type="match status" value="1"/>
</dbReference>
<feature type="binding site" evidence="12">
    <location>
        <position position="82"/>
    </location>
    <ligand>
        <name>Zn(2+)</name>
        <dbReference type="ChEBI" id="CHEBI:29105"/>
        <label>1</label>
        <note>catalytic</note>
    </ligand>
</feature>
<dbReference type="Pfam" id="PF22505">
    <property type="entry name" value="RNase_J_b_CASP"/>
    <property type="match status" value="1"/>
</dbReference>
<evidence type="ECO:0000256" key="4">
    <source>
        <dbReference type="ARBA" id="ARBA00022759"/>
    </source>
</evidence>
<evidence type="ECO:0000256" key="10">
    <source>
        <dbReference type="PIRSR" id="PIRSR004803-1"/>
    </source>
</evidence>
<comment type="function">
    <text evidence="9">An RNase that has 5'-3' exonuclease and possibly endonuclease activity. Involved in maturation of rRNA and in some organisms also mRNA maturation and/or decay.</text>
</comment>
<feature type="binding site" evidence="9 11">
    <location>
        <begin position="373"/>
        <end position="377"/>
    </location>
    <ligand>
        <name>substrate</name>
    </ligand>
</feature>
<dbReference type="Proteomes" id="UP000199103">
    <property type="component" value="Chromosome I"/>
</dbReference>
<keyword evidence="6 12" id="KW-0862">Zinc</keyword>
<feature type="binding site" evidence="12">
    <location>
        <position position="86"/>
    </location>
    <ligand>
        <name>Zn(2+)</name>
        <dbReference type="ChEBI" id="CHEBI:29105"/>
        <label>1</label>
        <note>catalytic</note>
    </ligand>
</feature>
<dbReference type="InterPro" id="IPR004613">
    <property type="entry name" value="RNase_J"/>
</dbReference>
<dbReference type="GO" id="GO:0004534">
    <property type="term" value="F:5'-3' RNA exonuclease activity"/>
    <property type="evidence" value="ECO:0007669"/>
    <property type="project" value="UniProtKB-UniRule"/>
</dbReference>
<evidence type="ECO:0000313" key="15">
    <source>
        <dbReference type="Proteomes" id="UP000199103"/>
    </source>
</evidence>
<comment type="cofactor">
    <cofactor evidence="12">
        <name>Zn(2+)</name>
        <dbReference type="ChEBI" id="CHEBI:29105"/>
    </cofactor>
    <text evidence="12">Binds 2 Zn(2+) ions per subunit. It is not clear if Zn(2+) or Mg(2+) is physiologically important.</text>
</comment>